<keyword evidence="3" id="KW-1185">Reference proteome</keyword>
<dbReference type="EMBL" id="ATLV01018839">
    <property type="status" value="NOT_ANNOTATED_CDS"/>
    <property type="molecule type" value="Genomic_DNA"/>
</dbReference>
<dbReference type="Proteomes" id="UP000030765">
    <property type="component" value="Unassembled WGS sequence"/>
</dbReference>
<gene>
    <name evidence="1" type="ORF">ZHAS_00011173</name>
</gene>
<evidence type="ECO:0000313" key="1">
    <source>
        <dbReference type="EMBL" id="KFB43371.1"/>
    </source>
</evidence>
<sequence length="51" mass="5671">MLGYKEKTLRFLTGTNSEILSAARSTSYGWVKFQAATYVQPTAKGEGNRNK</sequence>
<dbReference type="VEuPathDB" id="VectorBase:ASIC011173"/>
<organism evidence="1">
    <name type="scientific">Anopheles sinensis</name>
    <name type="common">Mosquito</name>
    <dbReference type="NCBI Taxonomy" id="74873"/>
    <lineage>
        <taxon>Eukaryota</taxon>
        <taxon>Metazoa</taxon>
        <taxon>Ecdysozoa</taxon>
        <taxon>Arthropoda</taxon>
        <taxon>Hexapoda</taxon>
        <taxon>Insecta</taxon>
        <taxon>Pterygota</taxon>
        <taxon>Neoptera</taxon>
        <taxon>Endopterygota</taxon>
        <taxon>Diptera</taxon>
        <taxon>Nematocera</taxon>
        <taxon>Culicoidea</taxon>
        <taxon>Culicidae</taxon>
        <taxon>Anophelinae</taxon>
        <taxon>Anopheles</taxon>
    </lineage>
</organism>
<protein>
    <submittedName>
        <fullName evidence="1 2">Uncharacterized protein</fullName>
    </submittedName>
</protein>
<reference evidence="2" key="2">
    <citation type="submission" date="2020-05" db="UniProtKB">
        <authorList>
            <consortium name="EnsemblMetazoa"/>
        </authorList>
    </citation>
    <scope>IDENTIFICATION</scope>
</reference>
<dbReference type="EMBL" id="KE525251">
    <property type="protein sequence ID" value="KFB43371.1"/>
    <property type="molecule type" value="Genomic_DNA"/>
</dbReference>
<name>A0A084VZH7_ANOSI</name>
<proteinExistence type="predicted"/>
<accession>A0A084VZH7</accession>
<dbReference type="EnsemblMetazoa" id="ASIC011173-RA">
    <property type="protein sequence ID" value="ASIC011173-PA"/>
    <property type="gene ID" value="ASIC011173"/>
</dbReference>
<dbReference type="AlphaFoldDB" id="A0A084VZH7"/>
<evidence type="ECO:0000313" key="2">
    <source>
        <dbReference type="EnsemblMetazoa" id="ASIC011173-PA"/>
    </source>
</evidence>
<reference evidence="1 3" key="1">
    <citation type="journal article" date="2014" name="BMC Genomics">
        <title>Genome sequence of Anopheles sinensis provides insight into genetics basis of mosquito competence for malaria parasites.</title>
        <authorList>
            <person name="Zhou D."/>
            <person name="Zhang D."/>
            <person name="Ding G."/>
            <person name="Shi L."/>
            <person name="Hou Q."/>
            <person name="Ye Y."/>
            <person name="Xu Y."/>
            <person name="Zhou H."/>
            <person name="Xiong C."/>
            <person name="Li S."/>
            <person name="Yu J."/>
            <person name="Hong S."/>
            <person name="Yu X."/>
            <person name="Zou P."/>
            <person name="Chen C."/>
            <person name="Chang X."/>
            <person name="Wang W."/>
            <person name="Lv Y."/>
            <person name="Sun Y."/>
            <person name="Ma L."/>
            <person name="Shen B."/>
            <person name="Zhu C."/>
        </authorList>
    </citation>
    <scope>NUCLEOTIDE SEQUENCE [LARGE SCALE GENOMIC DNA]</scope>
</reference>
<evidence type="ECO:0000313" key="3">
    <source>
        <dbReference type="Proteomes" id="UP000030765"/>
    </source>
</evidence>